<feature type="domain" description="Beta-lactamase-related" evidence="2">
    <location>
        <begin position="48"/>
        <end position="325"/>
    </location>
</feature>
<proteinExistence type="predicted"/>
<dbReference type="EMBL" id="MUGV01000013">
    <property type="protein sequence ID" value="OXA80429.1"/>
    <property type="molecule type" value="Genomic_DNA"/>
</dbReference>
<dbReference type="InterPro" id="IPR012338">
    <property type="entry name" value="Beta-lactam/transpept-like"/>
</dbReference>
<dbReference type="PANTHER" id="PTHR46825">
    <property type="entry name" value="D-ALANYL-D-ALANINE-CARBOXYPEPTIDASE/ENDOPEPTIDASE AMPH"/>
    <property type="match status" value="1"/>
</dbReference>
<gene>
    <name evidence="3" type="ORF">B0A65_07305</name>
</gene>
<organism evidence="3 4">
    <name type="scientific">Flavobacterium frigidimaris</name>
    <dbReference type="NCBI Taxonomy" id="262320"/>
    <lineage>
        <taxon>Bacteria</taxon>
        <taxon>Pseudomonadati</taxon>
        <taxon>Bacteroidota</taxon>
        <taxon>Flavobacteriia</taxon>
        <taxon>Flavobacteriales</taxon>
        <taxon>Flavobacteriaceae</taxon>
        <taxon>Flavobacterium</taxon>
    </lineage>
</organism>
<keyword evidence="1" id="KW-0732">Signal</keyword>
<dbReference type="Gene3D" id="3.40.710.10">
    <property type="entry name" value="DD-peptidase/beta-lactamase superfamily"/>
    <property type="match status" value="1"/>
</dbReference>
<dbReference type="PANTHER" id="PTHR46825:SF9">
    <property type="entry name" value="BETA-LACTAMASE-RELATED DOMAIN-CONTAINING PROTEIN"/>
    <property type="match status" value="1"/>
</dbReference>
<evidence type="ECO:0000313" key="4">
    <source>
        <dbReference type="Proteomes" id="UP000198382"/>
    </source>
</evidence>
<dbReference type="RefSeq" id="WP_074658671.1">
    <property type="nucleotide sequence ID" value="NZ_MUGV01000013.1"/>
</dbReference>
<evidence type="ECO:0000256" key="1">
    <source>
        <dbReference type="SAM" id="SignalP"/>
    </source>
</evidence>
<feature type="signal peptide" evidence="1">
    <location>
        <begin position="1"/>
        <end position="24"/>
    </location>
</feature>
<dbReference type="Proteomes" id="UP000198382">
    <property type="component" value="Unassembled WGS sequence"/>
</dbReference>
<accession>A0ABX4BT64</accession>
<dbReference type="Pfam" id="PF00144">
    <property type="entry name" value="Beta-lactamase"/>
    <property type="match status" value="1"/>
</dbReference>
<keyword evidence="4" id="KW-1185">Reference proteome</keyword>
<comment type="caution">
    <text evidence="3">The sequence shown here is derived from an EMBL/GenBank/DDBJ whole genome shotgun (WGS) entry which is preliminary data.</text>
</comment>
<protein>
    <submittedName>
        <fullName evidence="3">Serine hydrolase</fullName>
    </submittedName>
</protein>
<feature type="chain" id="PRO_5045107624" evidence="1">
    <location>
        <begin position="25"/>
        <end position="349"/>
    </location>
</feature>
<evidence type="ECO:0000313" key="3">
    <source>
        <dbReference type="EMBL" id="OXA80429.1"/>
    </source>
</evidence>
<sequence>MNAITRFYSLLSIIFLFSNCNSFAQKKGNYAASIDSLIKVADPKFNGVILIAQNGKTLYNRAYGFENFETKKPLQFDSQFEIMSNTRQITAVLILKEVEKGLIDLQAPIKKYLPELKQSWTDSVTVHQLLNHTHGIVDVEKPLLFKPGTEFKYGNLGYSLLGKIIEVTSKKSYSEIANAFFKELKMKNTFCYSKDKMKDVVSGYVNTNNVFEPVEKTMITTESIASNGVISTVGDLAIWNQNLHKGKLLKPESYQLMFQYDITAQHGFFGREKEGYGLGIRIIEKDVIKYVGHTGLGDGFSSVNLYIPKSDLSMIVLENQSNADMDLFYATEIKIRNILFKSDLLHSKK</sequence>
<name>A0ABX4BT64_FLAFR</name>
<dbReference type="InterPro" id="IPR001466">
    <property type="entry name" value="Beta-lactam-related"/>
</dbReference>
<evidence type="ECO:0000259" key="2">
    <source>
        <dbReference type="Pfam" id="PF00144"/>
    </source>
</evidence>
<dbReference type="SUPFAM" id="SSF56601">
    <property type="entry name" value="beta-lactamase/transpeptidase-like"/>
    <property type="match status" value="1"/>
</dbReference>
<dbReference type="InterPro" id="IPR050491">
    <property type="entry name" value="AmpC-like"/>
</dbReference>
<reference evidence="3 4" key="1">
    <citation type="submission" date="2016-11" db="EMBL/GenBank/DDBJ databases">
        <title>Whole genomes of Flavobacteriaceae.</title>
        <authorList>
            <person name="Stine C."/>
            <person name="Li C."/>
            <person name="Tadesse D."/>
        </authorList>
    </citation>
    <scope>NUCLEOTIDE SEQUENCE [LARGE SCALE GENOMIC DNA]</scope>
    <source>
        <strain evidence="3 4">DSM 15937</strain>
    </source>
</reference>
<dbReference type="GO" id="GO:0016787">
    <property type="term" value="F:hydrolase activity"/>
    <property type="evidence" value="ECO:0007669"/>
    <property type="project" value="UniProtKB-KW"/>
</dbReference>
<keyword evidence="3" id="KW-0378">Hydrolase</keyword>